<dbReference type="OrthoDB" id="5338103at2"/>
<dbReference type="RefSeq" id="WP_137622700.1">
    <property type="nucleotide sequence ID" value="NZ_NXMA01000012.1"/>
</dbReference>
<evidence type="ECO:0000313" key="2">
    <source>
        <dbReference type="EMBL" id="TKX31030.1"/>
    </source>
</evidence>
<sequence>MKVKLFFIASIVYTLIIFTLAWYLKLGSYTLTLNTYSFELPVMVWLILPLIPLIFFAIFHMLFYHFLLTLKFKHFFKDTTKFENYTKDLLLEKESDISFYTKEFRKVAQLAKSLKTHEKIPNETKINEILDLIDGIKKEEYLNIKKFKLPNDNILLLENEKNHIKNDINYAYSRVKNITEIKDDFEELAFKILLQKGSYEQIKNVKISKNSHQVLELIKRFKDGNLDLSTAEFEVLLTHSMLNEKEYLSIAKMSTKFFNPDAILGIFSKIKNEKNDALKAYLYLLAEFGLLDELREQIRNDEKRFSDFKAFLILREKNIDIDLNHLIQ</sequence>
<evidence type="ECO:0000313" key="3">
    <source>
        <dbReference type="Proteomes" id="UP000310353"/>
    </source>
</evidence>
<feature type="transmembrane region" description="Helical" evidence="1">
    <location>
        <begin position="44"/>
        <end position="67"/>
    </location>
</feature>
<protein>
    <recommendedName>
        <fullName evidence="4">Uroporphyrinogen III synthase HEM4</fullName>
    </recommendedName>
</protein>
<evidence type="ECO:0008006" key="4">
    <source>
        <dbReference type="Google" id="ProtNLM"/>
    </source>
</evidence>
<gene>
    <name evidence="2" type="ORF">CQA76_06975</name>
</gene>
<accession>A0A4U7BLI9</accession>
<reference evidence="2 3" key="1">
    <citation type="submission" date="2018-05" db="EMBL/GenBank/DDBJ databases">
        <title>Novel Campyloabacter and Helicobacter Species and Strains.</title>
        <authorList>
            <person name="Mannion A.J."/>
            <person name="Shen Z."/>
            <person name="Fox J.G."/>
        </authorList>
    </citation>
    <scope>NUCLEOTIDE SEQUENCE [LARGE SCALE GENOMIC DNA]</scope>
    <source>
        <strain evidence="3">MIT17-670</strain>
    </source>
</reference>
<dbReference type="EMBL" id="NXMA01000012">
    <property type="protein sequence ID" value="TKX31030.1"/>
    <property type="molecule type" value="Genomic_DNA"/>
</dbReference>
<name>A0A4U7BLI9_9BACT</name>
<keyword evidence="3" id="KW-1185">Reference proteome</keyword>
<comment type="caution">
    <text evidence="2">The sequence shown here is derived from an EMBL/GenBank/DDBJ whole genome shotgun (WGS) entry which is preliminary data.</text>
</comment>
<dbReference type="AlphaFoldDB" id="A0A4U7BLI9"/>
<keyword evidence="1" id="KW-1133">Transmembrane helix</keyword>
<keyword evidence="1" id="KW-0472">Membrane</keyword>
<evidence type="ECO:0000256" key="1">
    <source>
        <dbReference type="SAM" id="Phobius"/>
    </source>
</evidence>
<organism evidence="2 3">
    <name type="scientific">Campylobacter aviculae</name>
    <dbReference type="NCBI Taxonomy" id="2510190"/>
    <lineage>
        <taxon>Bacteria</taxon>
        <taxon>Pseudomonadati</taxon>
        <taxon>Campylobacterota</taxon>
        <taxon>Epsilonproteobacteria</taxon>
        <taxon>Campylobacterales</taxon>
        <taxon>Campylobacteraceae</taxon>
        <taxon>Campylobacter</taxon>
    </lineage>
</organism>
<proteinExistence type="predicted"/>
<keyword evidence="1" id="KW-0812">Transmembrane</keyword>
<dbReference type="Proteomes" id="UP000310353">
    <property type="component" value="Unassembled WGS sequence"/>
</dbReference>
<feature type="transmembrane region" description="Helical" evidence="1">
    <location>
        <begin position="5"/>
        <end position="24"/>
    </location>
</feature>